<dbReference type="PANTHER" id="PTHR10219">
    <property type="entry name" value="GLYCOLIPID TRANSFER PROTEIN-RELATED"/>
    <property type="match status" value="1"/>
</dbReference>
<dbReference type="GO" id="GO:0035627">
    <property type="term" value="P:ceramide transport"/>
    <property type="evidence" value="ECO:0000318"/>
    <property type="project" value="GO_Central"/>
</dbReference>
<evidence type="ECO:0000313" key="2">
    <source>
        <dbReference type="EMBL" id="KMZ58792.1"/>
    </source>
</evidence>
<reference evidence="3" key="1">
    <citation type="journal article" date="2016" name="Nature">
        <title>The genome of the seagrass Zostera marina reveals angiosperm adaptation to the sea.</title>
        <authorList>
            <person name="Olsen J.L."/>
            <person name="Rouze P."/>
            <person name="Verhelst B."/>
            <person name="Lin Y.-C."/>
            <person name="Bayer T."/>
            <person name="Collen J."/>
            <person name="Dattolo E."/>
            <person name="De Paoli E."/>
            <person name="Dittami S."/>
            <person name="Maumus F."/>
            <person name="Michel G."/>
            <person name="Kersting A."/>
            <person name="Lauritano C."/>
            <person name="Lohaus R."/>
            <person name="Toepel M."/>
            <person name="Tonon T."/>
            <person name="Vanneste K."/>
            <person name="Amirebrahimi M."/>
            <person name="Brakel J."/>
            <person name="Bostroem C."/>
            <person name="Chovatia M."/>
            <person name="Grimwood J."/>
            <person name="Jenkins J.W."/>
            <person name="Jueterbock A."/>
            <person name="Mraz A."/>
            <person name="Stam W.T."/>
            <person name="Tice H."/>
            <person name="Bornberg-Bauer E."/>
            <person name="Green P.J."/>
            <person name="Pearson G.A."/>
            <person name="Procaccini G."/>
            <person name="Duarte C.M."/>
            <person name="Schmutz J."/>
            <person name="Reusch T.B.H."/>
            <person name="Van de Peer Y."/>
        </authorList>
    </citation>
    <scope>NUCLEOTIDE SEQUENCE [LARGE SCALE GENOMIC DNA]</scope>
    <source>
        <strain evidence="3">cv. Finnish</strain>
    </source>
</reference>
<dbReference type="Gene3D" id="1.10.3520.10">
    <property type="entry name" value="Glycolipid transfer protein"/>
    <property type="match status" value="1"/>
</dbReference>
<dbReference type="InterPro" id="IPR036497">
    <property type="entry name" value="GLTP_sf"/>
</dbReference>
<accession>A0A0K9NRU3</accession>
<comment type="caution">
    <text evidence="2">The sequence shown here is derived from an EMBL/GenBank/DDBJ whole genome shotgun (WGS) entry which is preliminary data.</text>
</comment>
<evidence type="ECO:0000313" key="3">
    <source>
        <dbReference type="Proteomes" id="UP000036987"/>
    </source>
</evidence>
<proteinExistence type="predicted"/>
<dbReference type="SUPFAM" id="SSF110004">
    <property type="entry name" value="Glycolipid transfer protein, GLTP"/>
    <property type="match status" value="1"/>
</dbReference>
<dbReference type="GO" id="GO:1902388">
    <property type="term" value="F:ceramide 1-phosphate transfer activity"/>
    <property type="evidence" value="ECO:0000318"/>
    <property type="project" value="GO_Central"/>
</dbReference>
<evidence type="ECO:0000259" key="1">
    <source>
        <dbReference type="Pfam" id="PF08718"/>
    </source>
</evidence>
<dbReference type="EMBL" id="LFYR01001882">
    <property type="protein sequence ID" value="KMZ58792.1"/>
    <property type="molecule type" value="Genomic_DNA"/>
</dbReference>
<dbReference type="GO" id="GO:0005829">
    <property type="term" value="C:cytosol"/>
    <property type="evidence" value="ECO:0000318"/>
    <property type="project" value="GO_Central"/>
</dbReference>
<name>A0A0K9NRU3_ZOSMR</name>
<dbReference type="GO" id="GO:1902387">
    <property type="term" value="F:ceramide 1-phosphate binding"/>
    <property type="evidence" value="ECO:0000318"/>
    <property type="project" value="GO_Central"/>
</dbReference>
<dbReference type="OMA" id="HRIHVIT"/>
<dbReference type="Pfam" id="PF08718">
    <property type="entry name" value="GLTP"/>
    <property type="match status" value="1"/>
</dbReference>
<gene>
    <name evidence="2" type="ORF">ZOSMA_73G00040</name>
</gene>
<protein>
    <recommendedName>
        <fullName evidence="1">Glycolipid transfer protein domain-containing protein</fullName>
    </recommendedName>
</protein>
<dbReference type="PANTHER" id="PTHR10219:SF43">
    <property type="entry name" value="GLYCOLIPID TRANSFER PROTEIN DOMAIN-CONTAINING PROTEIN"/>
    <property type="match status" value="1"/>
</dbReference>
<dbReference type="AlphaFoldDB" id="A0A0K9NRU3"/>
<sequence>MVQMLYISLNISPANVAIDAYERVFSGHHAELLRNIVKTAMQSMPSRSRLMRKINEDDASTRVLLQRYVTSSHVVIRYVQETFHSRNLGIDWYVHRIHVIT</sequence>
<feature type="domain" description="Glycolipid transfer protein" evidence="1">
    <location>
        <begin position="13"/>
        <end position="56"/>
    </location>
</feature>
<keyword evidence="3" id="KW-1185">Reference proteome</keyword>
<dbReference type="InterPro" id="IPR014830">
    <property type="entry name" value="Glycolipid_transfer_prot_dom"/>
</dbReference>
<dbReference type="Proteomes" id="UP000036987">
    <property type="component" value="Unassembled WGS sequence"/>
</dbReference>
<organism evidence="2 3">
    <name type="scientific">Zostera marina</name>
    <name type="common">Eelgrass</name>
    <dbReference type="NCBI Taxonomy" id="29655"/>
    <lineage>
        <taxon>Eukaryota</taxon>
        <taxon>Viridiplantae</taxon>
        <taxon>Streptophyta</taxon>
        <taxon>Embryophyta</taxon>
        <taxon>Tracheophyta</taxon>
        <taxon>Spermatophyta</taxon>
        <taxon>Magnoliopsida</taxon>
        <taxon>Liliopsida</taxon>
        <taxon>Zosteraceae</taxon>
        <taxon>Zostera</taxon>
    </lineage>
</organism>
<dbReference type="GO" id="GO:0120009">
    <property type="term" value="P:intermembrane lipid transfer"/>
    <property type="evidence" value="ECO:0000318"/>
    <property type="project" value="GO_Central"/>
</dbReference>